<evidence type="ECO:0000313" key="4">
    <source>
        <dbReference type="Proteomes" id="UP000030764"/>
    </source>
</evidence>
<name>A0A085N4B0_9BILA</name>
<evidence type="ECO:0000313" key="3">
    <source>
        <dbReference type="EMBL" id="KFD64306.1"/>
    </source>
</evidence>
<organism evidence="3">
    <name type="scientific">Trichuris suis</name>
    <name type="common">pig whipworm</name>
    <dbReference type="NCBI Taxonomy" id="68888"/>
    <lineage>
        <taxon>Eukaryota</taxon>
        <taxon>Metazoa</taxon>
        <taxon>Ecdysozoa</taxon>
        <taxon>Nematoda</taxon>
        <taxon>Enoplea</taxon>
        <taxon>Dorylaimia</taxon>
        <taxon>Trichinellida</taxon>
        <taxon>Trichuridae</taxon>
        <taxon>Trichuris</taxon>
    </lineage>
</organism>
<evidence type="ECO:0000313" key="2">
    <source>
        <dbReference type="EMBL" id="KFD49214.1"/>
    </source>
</evidence>
<dbReference type="Proteomes" id="UP000030758">
    <property type="component" value="Unassembled WGS sequence"/>
</dbReference>
<dbReference type="EMBL" id="KL367557">
    <property type="protein sequence ID" value="KFD64306.1"/>
    <property type="molecule type" value="Genomic_DNA"/>
</dbReference>
<protein>
    <submittedName>
        <fullName evidence="3">Uncharacterized protein</fullName>
    </submittedName>
</protein>
<feature type="region of interest" description="Disordered" evidence="1">
    <location>
        <begin position="28"/>
        <end position="50"/>
    </location>
</feature>
<keyword evidence="4" id="KW-1185">Reference proteome</keyword>
<reference evidence="3 4" key="1">
    <citation type="journal article" date="2014" name="Nat. Genet.">
        <title>Genome and transcriptome of the porcine whipworm Trichuris suis.</title>
        <authorList>
            <person name="Jex A.R."/>
            <person name="Nejsum P."/>
            <person name="Schwarz E.M."/>
            <person name="Hu L."/>
            <person name="Young N.D."/>
            <person name="Hall R.S."/>
            <person name="Korhonen P.K."/>
            <person name="Liao S."/>
            <person name="Thamsborg S."/>
            <person name="Xia J."/>
            <person name="Xu P."/>
            <person name="Wang S."/>
            <person name="Scheerlinck J.P."/>
            <person name="Hofmann A."/>
            <person name="Sternberg P.W."/>
            <person name="Wang J."/>
            <person name="Gasser R.B."/>
        </authorList>
    </citation>
    <scope>NUCLEOTIDE SEQUENCE [LARGE SCALE GENOMIC DNA]</scope>
    <source>
        <strain evidence="3">DCEP-RM93F</strain>
        <strain evidence="2">DCEP-RM93M</strain>
    </source>
</reference>
<sequence>MLAQRAVQGECILNDTVLPVLSCVYPPPRRSRTAQRRPPATAVKSNRKRKQLRFRQLRRLYNQNKTRLAEVVLDGAGVDRHDVPLETCYEFYLRAFGTESPEDNEPVRPKVGATVFGGPKEILFQPIQIN</sequence>
<proteinExistence type="predicted"/>
<dbReference type="EMBL" id="KL363276">
    <property type="protein sequence ID" value="KFD49214.1"/>
    <property type="molecule type" value="Genomic_DNA"/>
</dbReference>
<accession>A0A085N4B0</accession>
<dbReference type="AlphaFoldDB" id="A0A085N4B0"/>
<evidence type="ECO:0000256" key="1">
    <source>
        <dbReference type="SAM" id="MobiDB-lite"/>
    </source>
</evidence>
<gene>
    <name evidence="2" type="ORF">M513_09936</name>
    <name evidence="3" type="ORF">M514_09936</name>
</gene>
<dbReference type="Proteomes" id="UP000030764">
    <property type="component" value="Unassembled WGS sequence"/>
</dbReference>